<protein>
    <submittedName>
        <fullName evidence="6">Aryldialkylphosphatase</fullName>
    </submittedName>
</protein>
<dbReference type="PANTHER" id="PTHR10819:SF3">
    <property type="entry name" value="PHOSPHOTRIESTERASE-RELATED PROTEIN"/>
    <property type="match status" value="1"/>
</dbReference>
<evidence type="ECO:0000256" key="3">
    <source>
        <dbReference type="PIRSR" id="PIRSR601559-50"/>
    </source>
</evidence>
<keyword evidence="7" id="KW-1185">Reference proteome</keyword>
<evidence type="ECO:0000256" key="1">
    <source>
        <dbReference type="ARBA" id="ARBA00022723"/>
    </source>
</evidence>
<comment type="similarity">
    <text evidence="5">Belongs to the metallo-dependent hydrolases superfamily. Phosphotriesterase family.</text>
</comment>
<feature type="binding site" evidence="4">
    <location>
        <position position="262"/>
    </location>
    <ligand>
        <name>Zn(2+)</name>
        <dbReference type="ChEBI" id="CHEBI:29105"/>
        <label>1</label>
    </ligand>
</feature>
<dbReference type="Proteomes" id="UP000267128">
    <property type="component" value="Unassembled WGS sequence"/>
</dbReference>
<dbReference type="GO" id="GO:0008270">
    <property type="term" value="F:zinc ion binding"/>
    <property type="evidence" value="ECO:0007669"/>
    <property type="project" value="InterPro"/>
</dbReference>
<feature type="binding site" evidence="4">
    <location>
        <position position="205"/>
    </location>
    <ligand>
        <name>Zn(2+)</name>
        <dbReference type="ChEBI" id="CHEBI:29105"/>
        <label>2</label>
    </ligand>
</feature>
<dbReference type="AlphaFoldDB" id="A0A3N0CFB8"/>
<dbReference type="PIRSF" id="PIRSF016839">
    <property type="entry name" value="PhP"/>
    <property type="match status" value="1"/>
</dbReference>
<evidence type="ECO:0000256" key="2">
    <source>
        <dbReference type="ARBA" id="ARBA00022801"/>
    </source>
</evidence>
<evidence type="ECO:0000313" key="7">
    <source>
        <dbReference type="Proteomes" id="UP000267128"/>
    </source>
</evidence>
<dbReference type="PROSITE" id="PS51347">
    <property type="entry name" value="PHOSPHOTRIESTERASE_2"/>
    <property type="match status" value="1"/>
</dbReference>
<dbReference type="Gene3D" id="3.20.20.140">
    <property type="entry name" value="Metal-dependent hydrolases"/>
    <property type="match status" value="1"/>
</dbReference>
<feature type="modified residue" description="N6-carboxylysine" evidence="3 5">
    <location>
        <position position="144"/>
    </location>
</feature>
<evidence type="ECO:0000256" key="5">
    <source>
        <dbReference type="PROSITE-ProRule" id="PRU00679"/>
    </source>
</evidence>
<comment type="caution">
    <text evidence="6">The sequence shown here is derived from an EMBL/GenBank/DDBJ whole genome shotgun (WGS) entry which is preliminary data.</text>
</comment>
<evidence type="ECO:0000313" key="6">
    <source>
        <dbReference type="EMBL" id="RNL62152.1"/>
    </source>
</evidence>
<feature type="binding site" description="via carbamate group" evidence="4">
    <location>
        <position position="144"/>
    </location>
    <ligand>
        <name>Zn(2+)</name>
        <dbReference type="ChEBI" id="CHEBI:29105"/>
        <label>2</label>
    </ligand>
</feature>
<dbReference type="OrthoDB" id="9795018at2"/>
<feature type="binding site" description="via carbamate group" evidence="4">
    <location>
        <position position="144"/>
    </location>
    <ligand>
        <name>Zn(2+)</name>
        <dbReference type="ChEBI" id="CHEBI:29105"/>
        <label>1</label>
    </ligand>
</feature>
<keyword evidence="1 4" id="KW-0479">Metal-binding</keyword>
<keyword evidence="2" id="KW-0378">Hydrolase</keyword>
<reference evidence="6 7" key="1">
    <citation type="submission" date="2018-11" db="EMBL/GenBank/DDBJ databases">
        <authorList>
            <person name="Li F."/>
        </authorList>
    </citation>
    <scope>NUCLEOTIDE SEQUENCE [LARGE SCALE GENOMIC DNA]</scope>
    <source>
        <strain evidence="6 7">Gsoil 097</strain>
    </source>
</reference>
<feature type="binding site" evidence="4">
    <location>
        <position position="23"/>
    </location>
    <ligand>
        <name>Zn(2+)</name>
        <dbReference type="ChEBI" id="CHEBI:29105"/>
        <label>1</label>
    </ligand>
</feature>
<dbReference type="SUPFAM" id="SSF51556">
    <property type="entry name" value="Metallo-dependent hydrolases"/>
    <property type="match status" value="1"/>
</dbReference>
<accession>A0A3N0CFB8</accession>
<feature type="binding site" evidence="4">
    <location>
        <position position="25"/>
    </location>
    <ligand>
        <name>Zn(2+)</name>
        <dbReference type="ChEBI" id="CHEBI:29105"/>
        <label>1</label>
    </ligand>
</feature>
<sequence>MTVQVTTVLGPVPVDQLGRVDAHAHLFLRSPILPGEEFQDGDAMTGEVAEVARSGIETVVDLTPIGLGRRPARTARLSRDTGVQVVLATGVHRAAHYPAGHWLYEVDDDTLLDCLVTDLTTGIDERDWQGPRPLPSEVRAGIVKLGASYHHLQPAERRWFRVGAAAGTRCGVPVAVHTEIGTSAHEVLDELEQLGVAPSAVMLAHLDRNPDPGLHVELAARGAFLGYDTIGRTKYHPDAVVLDLIGAVAAAGHAGQILLGTDVGRRGMLRAYGGGPGMAVLGRTFVPRLRAAYGDALVATVLQENPQRLFTGSGAAQP</sequence>
<dbReference type="EMBL" id="RJSE01000007">
    <property type="protein sequence ID" value="RNL62152.1"/>
    <property type="molecule type" value="Genomic_DNA"/>
</dbReference>
<gene>
    <name evidence="6" type="ORF">EFK50_10130</name>
</gene>
<comment type="cofactor">
    <cofactor evidence="4">
        <name>a divalent metal cation</name>
        <dbReference type="ChEBI" id="CHEBI:60240"/>
    </cofactor>
    <text evidence="4">Binds 2 divalent metal cations per subunit.</text>
</comment>
<proteinExistence type="inferred from homology"/>
<dbReference type="PANTHER" id="PTHR10819">
    <property type="entry name" value="PHOSPHOTRIESTERASE-RELATED"/>
    <property type="match status" value="1"/>
</dbReference>
<dbReference type="InterPro" id="IPR032466">
    <property type="entry name" value="Metal_Hydrolase"/>
</dbReference>
<name>A0A3N0CFB8_9ACTN</name>
<organism evidence="6 7">
    <name type="scientific">Nocardioides marmoriginsengisoli</name>
    <dbReference type="NCBI Taxonomy" id="661483"/>
    <lineage>
        <taxon>Bacteria</taxon>
        <taxon>Bacillati</taxon>
        <taxon>Actinomycetota</taxon>
        <taxon>Actinomycetes</taxon>
        <taxon>Propionibacteriales</taxon>
        <taxon>Nocardioidaceae</taxon>
        <taxon>Nocardioides</taxon>
    </lineage>
</organism>
<dbReference type="GO" id="GO:0016787">
    <property type="term" value="F:hydrolase activity"/>
    <property type="evidence" value="ECO:0007669"/>
    <property type="project" value="UniProtKB-KW"/>
</dbReference>
<evidence type="ECO:0000256" key="4">
    <source>
        <dbReference type="PIRSR" id="PIRSR601559-51"/>
    </source>
</evidence>
<dbReference type="RefSeq" id="WP_123227448.1">
    <property type="nucleotide sequence ID" value="NZ_RJSE01000007.1"/>
</dbReference>
<dbReference type="Pfam" id="PF02126">
    <property type="entry name" value="PTE"/>
    <property type="match status" value="1"/>
</dbReference>
<dbReference type="InterPro" id="IPR001559">
    <property type="entry name" value="Phosphotriesterase"/>
</dbReference>
<feature type="binding site" evidence="4">
    <location>
        <position position="177"/>
    </location>
    <ligand>
        <name>Zn(2+)</name>
        <dbReference type="ChEBI" id="CHEBI:29105"/>
        <label>2</label>
    </ligand>
</feature>